<dbReference type="SUPFAM" id="SSF49464">
    <property type="entry name" value="Carboxypeptidase regulatory domain-like"/>
    <property type="match status" value="1"/>
</dbReference>
<dbReference type="SUPFAM" id="SSF56935">
    <property type="entry name" value="Porins"/>
    <property type="match status" value="1"/>
</dbReference>
<keyword evidence="1" id="KW-0732">Signal</keyword>
<keyword evidence="3" id="KW-1185">Reference proteome</keyword>
<dbReference type="RefSeq" id="WP_317488391.1">
    <property type="nucleotide sequence ID" value="NZ_CP136051.1"/>
</dbReference>
<evidence type="ECO:0000256" key="1">
    <source>
        <dbReference type="SAM" id="SignalP"/>
    </source>
</evidence>
<dbReference type="Gene3D" id="2.60.40.1930">
    <property type="match status" value="1"/>
</dbReference>
<proteinExistence type="predicted"/>
<dbReference type="EMBL" id="CP136051">
    <property type="protein sequence ID" value="WOK05633.1"/>
    <property type="molecule type" value="Genomic_DNA"/>
</dbReference>
<protein>
    <submittedName>
        <fullName evidence="2">Carboxypeptidase-like regulatory domain-containing protein</fullName>
    </submittedName>
</protein>
<reference evidence="2 3" key="1">
    <citation type="journal article" date="2023" name="Microbiol. Resour. Announc.">
        <title>Complete Genome Sequence of Imperialibacter roseus strain P4T.</title>
        <authorList>
            <person name="Tizabi D.R."/>
            <person name="Bachvaroff T."/>
            <person name="Hill R.T."/>
        </authorList>
    </citation>
    <scope>NUCLEOTIDE SEQUENCE [LARGE SCALE GENOMIC DNA]</scope>
    <source>
        <strain evidence="2 3">P4T</strain>
    </source>
</reference>
<dbReference type="InterPro" id="IPR037066">
    <property type="entry name" value="Plug_dom_sf"/>
</dbReference>
<evidence type="ECO:0000313" key="3">
    <source>
        <dbReference type="Proteomes" id="UP001302349"/>
    </source>
</evidence>
<sequence length="935" mass="105844">MKTLSKLPPLLLFGLALSLNSVAQSFVIYGTVYDKSTNKPLPFANVFINNTTSGAVSNGEGEFSIPIPGPGYIEVVASFVGYVTSYEKVMVSGNQHVKISFALEPLEKQLNEVELKSKRDKKWERQLKRFEEVFIGSYNDPLSSQTKILNPWVLDFDEGKLKGGQRYLAATCYLPLEIENTGLGYKIIYHLEGFQQTRSGFNYEGPIQFIEMDSTEAMSKTWDTNRQEVYLGSVRHMFKALINDRLKHEGFEVYTVKPEGKHHVRTKRLEVDKEFMLDTISRSKMLKPGDRIGDYKVRSQAPLEVHYFKKIWPNLVYDDAYYPVSWLTFKDSTVAVSIKGVPYDPSELIIAGYMARDRVARMLPYNFTPDKSYTSFDPEPSEIAVRGIKYNALRERPYVQTDKPYYYPGETIWFKTQMLFQNPLMTDTLSRVVYVDLLNSDKAIIQSSALPIKDGVSHGQLQLPGNLTPSQYTLRSYTNWMRNFDDKDIFYRSIPVLNLYEQVQNTEARPSRIKNPDLMVSLSTEKEVYKPREKIAVQVVVADSDGVPVMANLSVAVTDTLHVASVPSSTTLEDAYEWTYQASSAQPKGPPGHQIEYGISVSGEFRNKKKLPEQASVTIVQGEYDDYGIVETDSTGRFWASGLQFEDSAQVAFGVIDAKGRPFGSVTIDEKVPLKAPDSLPVLHLNIKETAIPQRIFVLPDEDEYTLLQEIVVEDTPIEPLSESQYGYGAGDKTFTEKDFEKNPQLTVFEFLGRNGTGRTSFQRHNWGIKAAPPLIIIDGSRYGGIYGETPWQYLESLTVDMIKSINVYTYGATIFGMTGSGGVIMIETKRTEKQADERPTIFNKDGFSLYTIKGYTPAQEFRPPNYSQRKESHSEPDTRTTIYWNPALTTDSETGKAGFSFYAADSPTVYRIVVEGMTEDNTPVREVRYIEVRK</sequence>
<dbReference type="Gene3D" id="2.170.130.10">
    <property type="entry name" value="TonB-dependent receptor, plug domain"/>
    <property type="match status" value="1"/>
</dbReference>
<evidence type="ECO:0000313" key="2">
    <source>
        <dbReference type="EMBL" id="WOK05633.1"/>
    </source>
</evidence>
<gene>
    <name evidence="2" type="ORF">RT717_21390</name>
</gene>
<dbReference type="Proteomes" id="UP001302349">
    <property type="component" value="Chromosome"/>
</dbReference>
<dbReference type="Gene3D" id="2.60.40.1120">
    <property type="entry name" value="Carboxypeptidase-like, regulatory domain"/>
    <property type="match status" value="1"/>
</dbReference>
<accession>A0ABZ0IMF1</accession>
<organism evidence="2 3">
    <name type="scientific">Imperialibacter roseus</name>
    <dbReference type="NCBI Taxonomy" id="1324217"/>
    <lineage>
        <taxon>Bacteria</taxon>
        <taxon>Pseudomonadati</taxon>
        <taxon>Bacteroidota</taxon>
        <taxon>Cytophagia</taxon>
        <taxon>Cytophagales</taxon>
        <taxon>Flammeovirgaceae</taxon>
        <taxon>Imperialibacter</taxon>
    </lineage>
</organism>
<name>A0ABZ0IMF1_9BACT</name>
<dbReference type="Pfam" id="PF13715">
    <property type="entry name" value="CarbopepD_reg_2"/>
    <property type="match status" value="1"/>
</dbReference>
<feature type="signal peptide" evidence="1">
    <location>
        <begin position="1"/>
        <end position="23"/>
    </location>
</feature>
<feature type="chain" id="PRO_5046920686" evidence="1">
    <location>
        <begin position="24"/>
        <end position="935"/>
    </location>
</feature>
<dbReference type="InterPro" id="IPR008969">
    <property type="entry name" value="CarboxyPept-like_regulatory"/>
</dbReference>